<dbReference type="VEuPathDB" id="VectorBase:ISCI013917"/>
<dbReference type="EMBL" id="ABJB010275016">
    <property type="status" value="NOT_ANNOTATED_CDS"/>
    <property type="molecule type" value="Genomic_DNA"/>
</dbReference>
<dbReference type="EMBL" id="ABJB010828528">
    <property type="status" value="NOT_ANNOTATED_CDS"/>
    <property type="molecule type" value="Genomic_DNA"/>
</dbReference>
<reference evidence="1 3" key="1">
    <citation type="submission" date="2008-03" db="EMBL/GenBank/DDBJ databases">
        <title>Annotation of Ixodes scapularis.</title>
        <authorList>
            <consortium name="Ixodes scapularis Genome Project Consortium"/>
            <person name="Caler E."/>
            <person name="Hannick L.I."/>
            <person name="Bidwell S."/>
            <person name="Joardar V."/>
            <person name="Thiagarajan M."/>
            <person name="Amedeo P."/>
            <person name="Galinsky K.J."/>
            <person name="Schobel S."/>
            <person name="Inman J."/>
            <person name="Hostetler J."/>
            <person name="Miller J."/>
            <person name="Hammond M."/>
            <person name="Megy K."/>
            <person name="Lawson D."/>
            <person name="Kodira C."/>
            <person name="Sutton G."/>
            <person name="Meyer J."/>
            <person name="Hill C.A."/>
            <person name="Birren B."/>
            <person name="Nene V."/>
            <person name="Collins F."/>
            <person name="Alarcon-Chaidez F."/>
            <person name="Wikel S."/>
            <person name="Strausberg R."/>
        </authorList>
    </citation>
    <scope>NUCLEOTIDE SEQUENCE [LARGE SCALE GENOMIC DNA]</scope>
    <source>
        <strain evidence="3">Wikel</strain>
        <strain evidence="1">Wikel colony</strain>
    </source>
</reference>
<sequence>MGMAIYVGATELARLFYDFWRNKVKSRFRRADWIPTYTYVKTGVCFILDLARSPELARCTQQYKYRLNFRVRADTKDRRNENMAFSALVHSTSSYTSGIIHTFRFQAGRKYTISVGQVR</sequence>
<name>B7QL05_IXOSC</name>
<dbReference type="EMBL" id="DS962986">
    <property type="protein sequence ID" value="EEC19528.1"/>
    <property type="molecule type" value="Genomic_DNA"/>
</dbReference>
<dbReference type="Proteomes" id="UP000001555">
    <property type="component" value="Unassembled WGS sequence"/>
</dbReference>
<dbReference type="OrthoDB" id="6479303at2759"/>
<proteinExistence type="predicted"/>
<organism>
    <name type="scientific">Ixodes scapularis</name>
    <name type="common">Black-legged tick</name>
    <name type="synonym">Deer tick</name>
    <dbReference type="NCBI Taxonomy" id="6945"/>
    <lineage>
        <taxon>Eukaryota</taxon>
        <taxon>Metazoa</taxon>
        <taxon>Ecdysozoa</taxon>
        <taxon>Arthropoda</taxon>
        <taxon>Chelicerata</taxon>
        <taxon>Arachnida</taxon>
        <taxon>Acari</taxon>
        <taxon>Parasitiformes</taxon>
        <taxon>Ixodida</taxon>
        <taxon>Ixodoidea</taxon>
        <taxon>Ixodidae</taxon>
        <taxon>Ixodinae</taxon>
        <taxon>Ixodes</taxon>
    </lineage>
</organism>
<dbReference type="EMBL" id="ABJB010537208">
    <property type="status" value="NOT_ANNOTATED_CDS"/>
    <property type="molecule type" value="Genomic_DNA"/>
</dbReference>
<dbReference type="EMBL" id="ABJB010381704">
    <property type="status" value="NOT_ANNOTATED_CDS"/>
    <property type="molecule type" value="Genomic_DNA"/>
</dbReference>
<gene>
    <name evidence="1" type="ORF">IscW_ISCW013917</name>
</gene>
<dbReference type="HOGENOM" id="CLU_2064059_0_0_1"/>
<dbReference type="EMBL" id="ABJB010712942">
    <property type="status" value="NOT_ANNOTATED_CDS"/>
    <property type="molecule type" value="Genomic_DNA"/>
</dbReference>
<dbReference type="InParanoid" id="B7QL05"/>
<evidence type="ECO:0000313" key="1">
    <source>
        <dbReference type="EMBL" id="EEC19528.1"/>
    </source>
</evidence>
<dbReference type="EnsemblMetazoa" id="ISCW013917-RA">
    <property type="protein sequence ID" value="ISCW013917-PA"/>
    <property type="gene ID" value="ISCW013917"/>
</dbReference>
<protein>
    <submittedName>
        <fullName evidence="1 2">Uncharacterized protein</fullName>
    </submittedName>
</protein>
<dbReference type="VEuPathDB" id="VectorBase:ISCW013917"/>
<dbReference type="AlphaFoldDB" id="B7QL05"/>
<dbReference type="PaxDb" id="6945-B7QL05"/>
<evidence type="ECO:0000313" key="2">
    <source>
        <dbReference type="EnsemblMetazoa" id="ISCW013917-PA"/>
    </source>
</evidence>
<reference evidence="2" key="2">
    <citation type="submission" date="2020-05" db="UniProtKB">
        <authorList>
            <consortium name="EnsemblMetazoa"/>
        </authorList>
    </citation>
    <scope>IDENTIFICATION</scope>
    <source>
        <strain evidence="2">wikel</strain>
    </source>
</reference>
<evidence type="ECO:0000313" key="3">
    <source>
        <dbReference type="Proteomes" id="UP000001555"/>
    </source>
</evidence>
<dbReference type="EMBL" id="ABJB010462114">
    <property type="status" value="NOT_ANNOTATED_CDS"/>
    <property type="molecule type" value="Genomic_DNA"/>
</dbReference>
<accession>B7QL05</accession>
<keyword evidence="3" id="KW-1185">Reference proteome</keyword>
<dbReference type="VEuPathDB" id="VectorBase:ISCP_026264"/>